<dbReference type="Proteomes" id="UP000282084">
    <property type="component" value="Unassembled WGS sequence"/>
</dbReference>
<keyword evidence="2" id="KW-1185">Reference proteome</keyword>
<gene>
    <name evidence="1" type="ORF">C8E97_1568</name>
</gene>
<dbReference type="Gene3D" id="1.25.40.10">
    <property type="entry name" value="Tetratricopeptide repeat domain"/>
    <property type="match status" value="1"/>
</dbReference>
<evidence type="ECO:0000313" key="1">
    <source>
        <dbReference type="EMBL" id="RKT53024.1"/>
    </source>
</evidence>
<dbReference type="InterPro" id="IPR011990">
    <property type="entry name" value="TPR-like_helical_dom_sf"/>
</dbReference>
<dbReference type="AlphaFoldDB" id="A0A495VV20"/>
<proteinExistence type="predicted"/>
<reference evidence="1 2" key="1">
    <citation type="submission" date="2018-10" db="EMBL/GenBank/DDBJ databases">
        <title>Sequencing the genomes of 1000 actinobacteria strains.</title>
        <authorList>
            <person name="Klenk H.-P."/>
        </authorList>
    </citation>
    <scope>NUCLEOTIDE SEQUENCE [LARGE SCALE GENOMIC DNA]</scope>
    <source>
        <strain evidence="1 2">DSM 43800</strain>
    </source>
</reference>
<name>A0A495VV20_9PSEU</name>
<evidence type="ECO:0000313" key="2">
    <source>
        <dbReference type="Proteomes" id="UP000282084"/>
    </source>
</evidence>
<protein>
    <submittedName>
        <fullName evidence="1">Uncharacterized protein</fullName>
    </submittedName>
</protein>
<comment type="caution">
    <text evidence="1">The sequence shown here is derived from an EMBL/GenBank/DDBJ whole genome shotgun (WGS) entry which is preliminary data.</text>
</comment>
<sequence length="386" mass="42507">MRPNHERPRTLFGELLKQRGQTAEDFSEEATRYAWERGINATLSPRHVHRVATGRRADDRPLGPVRPGTRKLLEEMLSIPLEQLLTPVSADVPAPEEWSCEALELKARIASGRAVDQQTVSLLQQKLDLTRVIDRRLGASTLLGEVRAQINQMWRLLGDVLDHRTRVGLARVLADASTLAGWQSLDQGFIREAWEHYDQARSAARVAESRALEAYACAGQAVVLLDISDTVSAVELTEYACRISEGEAPELLEAWLLAGHGEALAANGDQAASAQAFDDASRSMPTDSEGEAASFLVFDRTHLTRWRGSALARLGDVEAIDVLSDVLDRLDPTFARAETALRVDLVQVFTAQGEHREASTHAERARFLAAQVGSKRQLRRLAALTG</sequence>
<organism evidence="1 2">
    <name type="scientific">Saccharothrix australiensis</name>
    <dbReference type="NCBI Taxonomy" id="2072"/>
    <lineage>
        <taxon>Bacteria</taxon>
        <taxon>Bacillati</taxon>
        <taxon>Actinomycetota</taxon>
        <taxon>Actinomycetes</taxon>
        <taxon>Pseudonocardiales</taxon>
        <taxon>Pseudonocardiaceae</taxon>
        <taxon>Saccharothrix</taxon>
    </lineage>
</organism>
<accession>A0A495VV20</accession>
<dbReference type="SUPFAM" id="SSF48452">
    <property type="entry name" value="TPR-like"/>
    <property type="match status" value="1"/>
</dbReference>
<dbReference type="EMBL" id="RBXO01000001">
    <property type="protein sequence ID" value="RKT53024.1"/>
    <property type="molecule type" value="Genomic_DNA"/>
</dbReference>